<dbReference type="InterPro" id="IPR001509">
    <property type="entry name" value="Epimerase_deHydtase"/>
</dbReference>
<accession>A0A3M7QT66</accession>
<feature type="domain" description="NAD-dependent epimerase/dehydratase" evidence="1">
    <location>
        <begin position="13"/>
        <end position="240"/>
    </location>
</feature>
<gene>
    <name evidence="2" type="ORF">BpHYR1_020412</name>
</gene>
<protein>
    <submittedName>
        <fullName evidence="2">dTDP-glucose 4-6-dehydratase-like</fullName>
    </submittedName>
</protein>
<organism evidence="2 3">
    <name type="scientific">Brachionus plicatilis</name>
    <name type="common">Marine rotifer</name>
    <name type="synonym">Brachionus muelleri</name>
    <dbReference type="NCBI Taxonomy" id="10195"/>
    <lineage>
        <taxon>Eukaryota</taxon>
        <taxon>Metazoa</taxon>
        <taxon>Spiralia</taxon>
        <taxon>Gnathifera</taxon>
        <taxon>Rotifera</taxon>
        <taxon>Eurotatoria</taxon>
        <taxon>Monogononta</taxon>
        <taxon>Pseudotrocha</taxon>
        <taxon>Ploima</taxon>
        <taxon>Brachionidae</taxon>
        <taxon>Brachionus</taxon>
    </lineage>
</organism>
<evidence type="ECO:0000313" key="3">
    <source>
        <dbReference type="Proteomes" id="UP000276133"/>
    </source>
</evidence>
<dbReference type="SUPFAM" id="SSF51735">
    <property type="entry name" value="NAD(P)-binding Rossmann-fold domains"/>
    <property type="match status" value="1"/>
</dbReference>
<dbReference type="PANTHER" id="PTHR43245">
    <property type="entry name" value="BIFUNCTIONAL POLYMYXIN RESISTANCE PROTEIN ARNA"/>
    <property type="match status" value="1"/>
</dbReference>
<dbReference type="Proteomes" id="UP000276133">
    <property type="component" value="Unassembled WGS sequence"/>
</dbReference>
<dbReference type="STRING" id="10195.A0A3M7QT66"/>
<keyword evidence="3" id="KW-1185">Reference proteome</keyword>
<dbReference type="CDD" id="cd08946">
    <property type="entry name" value="SDR_e"/>
    <property type="match status" value="1"/>
</dbReference>
<dbReference type="InterPro" id="IPR036291">
    <property type="entry name" value="NAD(P)-bd_dom_sf"/>
</dbReference>
<dbReference type="Pfam" id="PF01370">
    <property type="entry name" value="Epimerase"/>
    <property type="match status" value="1"/>
</dbReference>
<proteinExistence type="predicted"/>
<name>A0A3M7QT66_BRAPC</name>
<dbReference type="PANTHER" id="PTHR43245:SF23">
    <property type="entry name" value="NAD(P)-BINDING DOMAIN-CONTAINING PROTEIN"/>
    <property type="match status" value="1"/>
</dbReference>
<dbReference type="AlphaFoldDB" id="A0A3M7QT66"/>
<dbReference type="InterPro" id="IPR050177">
    <property type="entry name" value="Lipid_A_modif_metabolic_enz"/>
</dbReference>
<evidence type="ECO:0000313" key="2">
    <source>
        <dbReference type="EMBL" id="RNA14165.1"/>
    </source>
</evidence>
<evidence type="ECO:0000259" key="1">
    <source>
        <dbReference type="Pfam" id="PF01370"/>
    </source>
</evidence>
<dbReference type="Gene3D" id="3.40.50.720">
    <property type="entry name" value="NAD(P)-binding Rossmann-like Domain"/>
    <property type="match status" value="1"/>
</dbReference>
<dbReference type="OrthoDB" id="16464at2759"/>
<sequence>MVLDVKKITSAHIFVTGGAGYIGSTLVPLLLENGHRVTVYDIFYYGSESLLSCSLNPNLHLIKGDIRDEAHLVEAMKDADYIIHLAGIVGYPACSKDPELAISTNVNGTENIVRNLKPNQRIIFSSTGSCYGAIPNGYCTEETPINPLSLYGSTKADGEKLVKEVNGVILRLATIFGISQRLRLDLLINDLMFKALTEKTFDVYEAHFKRTFLHIKDVARAFLFAIENYELMKGQVYNVGGDSLNFTKLEICNFIREAVQDCVITPSSQGFDADKRDYKVSYEKIRKLGFEPKISVRDGIRELKMFLPSISNEFILKTKNV</sequence>
<reference evidence="2 3" key="1">
    <citation type="journal article" date="2018" name="Sci. Rep.">
        <title>Genomic signatures of local adaptation to the degree of environmental predictability in rotifers.</title>
        <authorList>
            <person name="Franch-Gras L."/>
            <person name="Hahn C."/>
            <person name="Garcia-Roger E.M."/>
            <person name="Carmona M.J."/>
            <person name="Serra M."/>
            <person name="Gomez A."/>
        </authorList>
    </citation>
    <scope>NUCLEOTIDE SEQUENCE [LARGE SCALE GENOMIC DNA]</scope>
    <source>
        <strain evidence="2">HYR1</strain>
    </source>
</reference>
<dbReference type="EMBL" id="REGN01005248">
    <property type="protein sequence ID" value="RNA14165.1"/>
    <property type="molecule type" value="Genomic_DNA"/>
</dbReference>
<comment type="caution">
    <text evidence="2">The sequence shown here is derived from an EMBL/GenBank/DDBJ whole genome shotgun (WGS) entry which is preliminary data.</text>
</comment>